<dbReference type="STRING" id="742727.HMPREF9447_01648"/>
<dbReference type="InterPro" id="IPR003680">
    <property type="entry name" value="Flavodoxin_fold"/>
</dbReference>
<comment type="similarity">
    <text evidence="1">Belongs to the NAD(P)H dehydrogenase (quinone) family.</text>
</comment>
<organism evidence="4 5">
    <name type="scientific">Bacteroides oleiciplenus YIT 12058</name>
    <dbReference type="NCBI Taxonomy" id="742727"/>
    <lineage>
        <taxon>Bacteria</taxon>
        <taxon>Pseudomonadati</taxon>
        <taxon>Bacteroidota</taxon>
        <taxon>Bacteroidia</taxon>
        <taxon>Bacteroidales</taxon>
        <taxon>Bacteroidaceae</taxon>
        <taxon>Bacteroides</taxon>
    </lineage>
</organism>
<dbReference type="HOGENOM" id="CLU_058643_1_0_10"/>
<gene>
    <name evidence="4" type="ORF">HMPREF9447_01648</name>
</gene>
<reference evidence="4 5" key="1">
    <citation type="submission" date="2012-09" db="EMBL/GenBank/DDBJ databases">
        <title>The Genome Sequence of Bacteroides oleiciplenus YIT 12058.</title>
        <authorList>
            <consortium name="The Broad Institute Genome Sequencing Platform"/>
            <person name="Earl A."/>
            <person name="Ward D."/>
            <person name="Feldgarden M."/>
            <person name="Gevers D."/>
            <person name="Morotomi M."/>
            <person name="Walker B."/>
            <person name="Young S.K."/>
            <person name="Zeng Q."/>
            <person name="Gargeya S."/>
            <person name="Fitzgerald M."/>
            <person name="Haas B."/>
            <person name="Abouelleil A."/>
            <person name="Alvarado L."/>
            <person name="Arachchi H.M."/>
            <person name="Berlin A.M."/>
            <person name="Chapman S.B."/>
            <person name="Goldberg J."/>
            <person name="Griggs A."/>
            <person name="Gujja S."/>
            <person name="Hansen M."/>
            <person name="Howarth C."/>
            <person name="Imamovic A."/>
            <person name="Larimer J."/>
            <person name="McCowen C."/>
            <person name="Montmayeur A."/>
            <person name="Murphy C."/>
            <person name="Neiman D."/>
            <person name="Pearson M."/>
            <person name="Priest M."/>
            <person name="Roberts A."/>
            <person name="Saif S."/>
            <person name="Shea T."/>
            <person name="Sisk P."/>
            <person name="Sykes S."/>
            <person name="Wortman J."/>
            <person name="Nusbaum C."/>
            <person name="Birren B."/>
        </authorList>
    </citation>
    <scope>NUCLEOTIDE SEQUENCE [LARGE SCALE GENOMIC DNA]</scope>
    <source>
        <strain evidence="4 5">YIT 12058</strain>
    </source>
</reference>
<dbReference type="SUPFAM" id="SSF52218">
    <property type="entry name" value="Flavoproteins"/>
    <property type="match status" value="1"/>
</dbReference>
<comment type="caution">
    <text evidence="4">The sequence shown here is derived from an EMBL/GenBank/DDBJ whole genome shotgun (WGS) entry which is preliminary data.</text>
</comment>
<dbReference type="InterPro" id="IPR029039">
    <property type="entry name" value="Flavoprotein-like_sf"/>
</dbReference>
<protein>
    <recommendedName>
        <fullName evidence="3">Flavodoxin-like fold domain-containing protein</fullName>
    </recommendedName>
</protein>
<keyword evidence="5" id="KW-1185">Reference proteome</keyword>
<dbReference type="PANTHER" id="PTHR10204">
    <property type="entry name" value="NAD P H OXIDOREDUCTASE-RELATED"/>
    <property type="match status" value="1"/>
</dbReference>
<dbReference type="PATRIC" id="fig|742727.4.peg.1671"/>
<evidence type="ECO:0000256" key="1">
    <source>
        <dbReference type="ARBA" id="ARBA00006252"/>
    </source>
</evidence>
<dbReference type="GO" id="GO:0005829">
    <property type="term" value="C:cytosol"/>
    <property type="evidence" value="ECO:0007669"/>
    <property type="project" value="TreeGrafter"/>
</dbReference>
<dbReference type="EMBL" id="ADLF01000008">
    <property type="protein sequence ID" value="EKU91458.1"/>
    <property type="molecule type" value="Genomic_DNA"/>
</dbReference>
<proteinExistence type="inferred from homology"/>
<evidence type="ECO:0000313" key="4">
    <source>
        <dbReference type="EMBL" id="EKU91458.1"/>
    </source>
</evidence>
<dbReference type="Gene3D" id="3.40.50.360">
    <property type="match status" value="1"/>
</dbReference>
<evidence type="ECO:0000313" key="5">
    <source>
        <dbReference type="Proteomes" id="UP000009872"/>
    </source>
</evidence>
<sequence>MKVSVILGHPYKGSFNAAIAYIVTETLESNGHTVMFHDLYNEKFNPSIPPKELVCDVSDDELVTLHQREIREADGIIIIHPNWWGQPPAILKGWIDRVLRENVAYTFPVGDNGGGLPIGLLKAKAGIVFNTSNTPEIRENEIFGDPLQRIWKDCIFDFCGVAVFDRRMFRVVANSSAEQRADWFKEVKSVINKYFPANRVYNNEK</sequence>
<keyword evidence="2" id="KW-0560">Oxidoreductase</keyword>
<evidence type="ECO:0000256" key="2">
    <source>
        <dbReference type="ARBA" id="ARBA00023002"/>
    </source>
</evidence>
<dbReference type="PANTHER" id="PTHR10204:SF34">
    <property type="entry name" value="NAD(P)H DEHYDROGENASE [QUINONE] 1 ISOFORM 1"/>
    <property type="match status" value="1"/>
</dbReference>
<evidence type="ECO:0000259" key="3">
    <source>
        <dbReference type="Pfam" id="PF02525"/>
    </source>
</evidence>
<dbReference type="OrthoDB" id="652200at2"/>
<name>K9E462_9BACE</name>
<dbReference type="Proteomes" id="UP000009872">
    <property type="component" value="Unassembled WGS sequence"/>
</dbReference>
<dbReference type="GO" id="GO:0003955">
    <property type="term" value="F:NAD(P)H dehydrogenase (quinone) activity"/>
    <property type="evidence" value="ECO:0007669"/>
    <property type="project" value="TreeGrafter"/>
</dbReference>
<dbReference type="InterPro" id="IPR051545">
    <property type="entry name" value="NAD(P)H_dehydrogenase_qn"/>
</dbReference>
<dbReference type="RefSeq" id="WP_009129211.1">
    <property type="nucleotide sequence ID" value="NZ_JH992940.1"/>
</dbReference>
<dbReference type="Pfam" id="PF02525">
    <property type="entry name" value="Flavodoxin_2"/>
    <property type="match status" value="1"/>
</dbReference>
<dbReference type="AlphaFoldDB" id="K9E462"/>
<dbReference type="eggNOG" id="COG2249">
    <property type="taxonomic scope" value="Bacteria"/>
</dbReference>
<feature type="domain" description="Flavodoxin-like fold" evidence="3">
    <location>
        <begin position="1"/>
        <end position="180"/>
    </location>
</feature>
<accession>K9E462</accession>